<proteinExistence type="predicted"/>
<reference evidence="1 2" key="1">
    <citation type="submission" date="2020-08" db="EMBL/GenBank/DDBJ databases">
        <title>Genome public.</title>
        <authorList>
            <person name="Liu C."/>
            <person name="Sun Q."/>
        </authorList>
    </citation>
    <scope>NUCLEOTIDE SEQUENCE [LARGE SCALE GENOMIC DNA]</scope>
    <source>
        <strain evidence="1 2">BX2</strain>
    </source>
</reference>
<dbReference type="RefSeq" id="WP_186959460.1">
    <property type="nucleotide sequence ID" value="NZ_JACOOI010000010.1"/>
</dbReference>
<dbReference type="CDD" id="cd08994">
    <property type="entry name" value="GH43_62_32_68_117_130-like"/>
    <property type="match status" value="1"/>
</dbReference>
<name>A0ABR7E266_9BACT</name>
<keyword evidence="1" id="KW-0378">Hydrolase</keyword>
<evidence type="ECO:0000313" key="1">
    <source>
        <dbReference type="EMBL" id="MBC5643476.1"/>
    </source>
</evidence>
<keyword evidence="2" id="KW-1185">Reference proteome</keyword>
<protein>
    <submittedName>
        <fullName evidence="1">Glycoside hydrolase family protein</fullName>
    </submittedName>
</protein>
<dbReference type="Proteomes" id="UP000644010">
    <property type="component" value="Unassembled WGS sequence"/>
</dbReference>
<evidence type="ECO:0000313" key="2">
    <source>
        <dbReference type="Proteomes" id="UP000644010"/>
    </source>
</evidence>
<organism evidence="1 2">
    <name type="scientific">Parabacteroides segnis</name>
    <dbReference type="NCBI Taxonomy" id="2763058"/>
    <lineage>
        <taxon>Bacteria</taxon>
        <taxon>Pseudomonadati</taxon>
        <taxon>Bacteroidota</taxon>
        <taxon>Bacteroidia</taxon>
        <taxon>Bacteroidales</taxon>
        <taxon>Tannerellaceae</taxon>
        <taxon>Parabacteroides</taxon>
    </lineage>
</organism>
<gene>
    <name evidence="1" type="ORF">H8S77_11315</name>
</gene>
<dbReference type="EMBL" id="JACOOI010000010">
    <property type="protein sequence ID" value="MBC5643476.1"/>
    <property type="molecule type" value="Genomic_DNA"/>
</dbReference>
<dbReference type="GO" id="GO:0016787">
    <property type="term" value="F:hydrolase activity"/>
    <property type="evidence" value="ECO:0007669"/>
    <property type="project" value="UniProtKB-KW"/>
</dbReference>
<comment type="caution">
    <text evidence="1">The sequence shown here is derived from an EMBL/GenBank/DDBJ whole genome shotgun (WGS) entry which is preliminary data.</text>
</comment>
<accession>A0ABR7E266</accession>
<dbReference type="SUPFAM" id="SSF75005">
    <property type="entry name" value="Arabinanase/levansucrase/invertase"/>
    <property type="match status" value="1"/>
</dbReference>
<dbReference type="InterPro" id="IPR023296">
    <property type="entry name" value="Glyco_hydro_beta-prop_sf"/>
</dbReference>
<dbReference type="Gene3D" id="2.115.10.20">
    <property type="entry name" value="Glycosyl hydrolase domain, family 43"/>
    <property type="match status" value="2"/>
</dbReference>
<sequence length="348" mass="39592">MIHTSYGQQSRFSMEKMLPAPMEGSFQMDGYWVWGASVVEDGGMYHMYVTRVPKSYKFHPGWMIAGEIVHAVSERPEGPYRFHDVALGPRGAQYWDGCSTYNPQIRKHKGRFYLFYGGTRHPYMQPSDKELTLQSKWCISSRFNKRIGIAVADSPYGPWQRPDKPSLDVEPNTFYSYLASNPAPEILSNGHVYMIFKGRAHTGEGKYSKMHLGVAYAESPDSPLKVLNEKKPVFVQGEAEDPFLWKEGSYFYATFKDHRGEYTGEQGGGVLARSKDCIQWEVCHPAKAYSKTIRWADGRTTEMGNMERPFILFINGMPAYMFFATMNGTHTGFDGQEARNIVIPLSVD</sequence>